<name>A0A2A6LXF2_RHIFR</name>
<proteinExistence type="predicted"/>
<dbReference type="EMBL" id="NWTC01000009">
    <property type="protein sequence ID" value="PDT47313.1"/>
    <property type="molecule type" value="Genomic_DNA"/>
</dbReference>
<evidence type="ECO:0000313" key="1">
    <source>
        <dbReference type="EMBL" id="PDT47313.1"/>
    </source>
</evidence>
<dbReference type="Proteomes" id="UP000220353">
    <property type="component" value="Unassembled WGS sequence"/>
</dbReference>
<comment type="caution">
    <text evidence="1">The sequence shown here is derived from an EMBL/GenBank/DDBJ whole genome shotgun (WGS) entry which is preliminary data.</text>
</comment>
<reference evidence="1 2" key="1">
    <citation type="submission" date="2017-09" db="EMBL/GenBank/DDBJ databases">
        <title>Comparative genomics of rhizobia isolated from Phaseolus vulgaris in China.</title>
        <authorList>
            <person name="Tong W."/>
        </authorList>
    </citation>
    <scope>NUCLEOTIDE SEQUENCE [LARGE SCALE GENOMIC DNA]</scope>
    <source>
        <strain evidence="1 2">PCH1</strain>
    </source>
</reference>
<gene>
    <name evidence="1" type="ORF">CO661_14115</name>
</gene>
<organism evidence="1 2">
    <name type="scientific">Rhizobium fredii</name>
    <name type="common">Sinorhizobium fredii</name>
    <dbReference type="NCBI Taxonomy" id="380"/>
    <lineage>
        <taxon>Bacteria</taxon>
        <taxon>Pseudomonadati</taxon>
        <taxon>Pseudomonadota</taxon>
        <taxon>Alphaproteobacteria</taxon>
        <taxon>Hyphomicrobiales</taxon>
        <taxon>Rhizobiaceae</taxon>
        <taxon>Sinorhizobium/Ensifer group</taxon>
        <taxon>Sinorhizobium</taxon>
    </lineage>
</organism>
<sequence>MQAAGMTIPQGIDPLKLSAVYGYALSGVPSCGLSIATQKLIKGEYAGNPDILLGAIPKPPIFAALCRLEARPIADERIRKREKMEAIQPADKPVDRSPEVMARIRARVAAFRQEVAAQKGAKSIPHEPMAPEREDMLRRILELPDARNVTAEQMAFRRGIQTEIGQRENEA</sequence>
<accession>A0A2A6LXF2</accession>
<protein>
    <submittedName>
        <fullName evidence="1">Uncharacterized protein</fullName>
    </submittedName>
</protein>
<dbReference type="AlphaFoldDB" id="A0A2A6LXF2"/>
<evidence type="ECO:0000313" key="2">
    <source>
        <dbReference type="Proteomes" id="UP000220353"/>
    </source>
</evidence>